<dbReference type="InterPro" id="IPR036093">
    <property type="entry name" value="NAC_dom_sf"/>
</dbReference>
<dbReference type="AlphaFoldDB" id="A0A6A3BSH0"/>
<feature type="transmembrane region" description="Helical" evidence="1">
    <location>
        <begin position="12"/>
        <end position="34"/>
    </location>
</feature>
<dbReference type="Proteomes" id="UP000436088">
    <property type="component" value="Unassembled WGS sequence"/>
</dbReference>
<comment type="caution">
    <text evidence="2">The sequence shown here is derived from an EMBL/GenBank/DDBJ whole genome shotgun (WGS) entry which is preliminary data.</text>
</comment>
<gene>
    <name evidence="2" type="ORF">F3Y22_tig00109926pilonHSYRG00204</name>
</gene>
<dbReference type="GO" id="GO:0004497">
    <property type="term" value="F:monooxygenase activity"/>
    <property type="evidence" value="ECO:0007669"/>
    <property type="project" value="UniProtKB-KW"/>
</dbReference>
<keyword evidence="1" id="KW-0812">Transmembrane</keyword>
<dbReference type="SUPFAM" id="SSF101941">
    <property type="entry name" value="NAC domain"/>
    <property type="match status" value="1"/>
</dbReference>
<reference evidence="2" key="1">
    <citation type="submission" date="2019-09" db="EMBL/GenBank/DDBJ databases">
        <title>Draft genome information of white flower Hibiscus syriacus.</title>
        <authorList>
            <person name="Kim Y.-M."/>
        </authorList>
    </citation>
    <scope>NUCLEOTIDE SEQUENCE [LARGE SCALE GENOMIC DNA]</scope>
    <source>
        <strain evidence="2">YM2019G1</strain>
    </source>
</reference>
<evidence type="ECO:0000313" key="2">
    <source>
        <dbReference type="EMBL" id="KAE8719786.1"/>
    </source>
</evidence>
<accession>A0A6A3BSH0</accession>
<keyword evidence="1" id="KW-0472">Membrane</keyword>
<name>A0A6A3BSH0_HIBSY</name>
<dbReference type="EMBL" id="VEPZ02000781">
    <property type="protein sequence ID" value="KAE8719786.1"/>
    <property type="molecule type" value="Genomic_DNA"/>
</dbReference>
<keyword evidence="1" id="KW-1133">Transmembrane helix</keyword>
<organism evidence="2 3">
    <name type="scientific">Hibiscus syriacus</name>
    <name type="common">Rose of Sharon</name>
    <dbReference type="NCBI Taxonomy" id="106335"/>
    <lineage>
        <taxon>Eukaryota</taxon>
        <taxon>Viridiplantae</taxon>
        <taxon>Streptophyta</taxon>
        <taxon>Embryophyta</taxon>
        <taxon>Tracheophyta</taxon>
        <taxon>Spermatophyta</taxon>
        <taxon>Magnoliopsida</taxon>
        <taxon>eudicotyledons</taxon>
        <taxon>Gunneridae</taxon>
        <taxon>Pentapetalae</taxon>
        <taxon>rosids</taxon>
        <taxon>malvids</taxon>
        <taxon>Malvales</taxon>
        <taxon>Malvaceae</taxon>
        <taxon>Malvoideae</taxon>
        <taxon>Hibiscus</taxon>
    </lineage>
</organism>
<sequence>MGMGFAVSDELLGTVVPIVVYWIYSGIYMCLGSFENYRLHSKRDEEEKNLVSKRTVFKGVLLQQFLQAAVAILLFTAHSLSSSFVSLNLCCSKPLTLHFPPKYSVQHILEHTYAGHRGSCRASPQQLSSFIILARQLVTAMLSSPIALVRAISRLTAQAWSVELRLIRREANYVADSLAKLPCNLNVRDLLEVCIRYPTFKDVGRTVTTKRNAGSNSMLMGAFKEGKCKICIYYKSDQVSGIEALGNGIEAEFWKATGTDRPIYSSEGTTTSKCIGLKKSLVFYKGFMGDMQDLQENQLHGSWVSPIPETSSMSDMVSRGSNSNTDVLLQTCSAAFSPLVFVPYKPIDPMAEEKLPQVLPMSNGHLTSLVFAPLDQNLPPAKPAVDVTSMLLNMSSSMLGHCNGGFSSGALPHEMQGNMVMNNDDQ</sequence>
<keyword evidence="3" id="KW-1185">Reference proteome</keyword>
<evidence type="ECO:0000256" key="1">
    <source>
        <dbReference type="SAM" id="Phobius"/>
    </source>
</evidence>
<feature type="transmembrane region" description="Helical" evidence="1">
    <location>
        <begin position="55"/>
        <end position="77"/>
    </location>
</feature>
<proteinExistence type="predicted"/>
<protein>
    <submittedName>
        <fullName evidence="2">Sphinganine C(4)-monooxygenase 1</fullName>
    </submittedName>
</protein>
<dbReference type="GO" id="GO:0003677">
    <property type="term" value="F:DNA binding"/>
    <property type="evidence" value="ECO:0007669"/>
    <property type="project" value="InterPro"/>
</dbReference>
<dbReference type="Gene3D" id="2.170.150.80">
    <property type="entry name" value="NAC domain"/>
    <property type="match status" value="1"/>
</dbReference>
<evidence type="ECO:0000313" key="3">
    <source>
        <dbReference type="Proteomes" id="UP000436088"/>
    </source>
</evidence>
<dbReference type="GO" id="GO:0006355">
    <property type="term" value="P:regulation of DNA-templated transcription"/>
    <property type="evidence" value="ECO:0007669"/>
    <property type="project" value="InterPro"/>
</dbReference>